<dbReference type="InterPro" id="IPR006222">
    <property type="entry name" value="GCVT_N"/>
</dbReference>
<dbReference type="Gene3D" id="3.30.70.1400">
    <property type="entry name" value="Aminomethyltransferase beta-barrel domains"/>
    <property type="match status" value="1"/>
</dbReference>
<sequence length="824" mass="88717">MNSTTAKQALPATASVVIIGGGIMGCSTAYHLAKRGVKDVVLLERKQLTCGTTWHSAAQVRQLRSTRNLTQLIKDSVALYGGLEAETGQSTGWVQTGSLSIATNPDRLIHIRRQAALARLYDVPVQELSAAEVKDFWPLAHTDDVIGAIYSPSDGRVNPSDLCAALVKSARTMGVQVFEDTPVTGFTKAGAQITGVDTAYGHIACESAVICGGLWSGEVAGLAGVTIPIQACEHFYLLTKPVEGITGRLPTLSDHDGHLYIRDDVGGLLVGCFEPMGKAIRLEDLPKDFAFDLLGEDWDHFEPMMLTGLHRIPALETAEVRMLLNGPESFTPDGSFLLGPAPEVDGLYLGCGMNSVGVATGGGAGKALAAWIAEGEAPMDLDEVHPARFHPSEAQLDAILARAPEVLGEHYAIAYPGREHKTARNLHRTATHDALVRAGARFGQRFGWERPLYFDPMNSVDQSLTFGKPGWFDVVGEECRAAHEAVALFEQSSFGKIEVKGPDAEAFLQRVCANNMSRAPGRAIYTAMLNNKGGIESDLTALRNSSDDYLLMPSTNRIRRDLAWLRRARRADEDLTFTDVTGDLSILGVMGPKSRELLHSLSAADLSDAAFPFFSHKTVSIAGIDVRAVRLSYVGELGWELIVPNCAATALFDALMQAGSRHGVRPAGAYAQTALRIEKQFLAIGHDIGPDTTPLDAGLGFALKLDDGPDFTGRSALLAQRQAGPKTRLVTVIPQEKNIWPIGHEPLLCDGRYIGQVTSAAFGYRIQRPVALAYVPSEFAREGRKLQIDIAGSFHPATLSLQAAFDPEGHRMKFGAPTVVSRLG</sequence>
<dbReference type="Pfam" id="PF16350">
    <property type="entry name" value="FAO_M"/>
    <property type="match status" value="1"/>
</dbReference>
<reference evidence="7 8" key="1">
    <citation type="submission" date="2019-06" db="EMBL/GenBank/DDBJ databases">
        <title>Whole genome sequence for Rhodospirillaceae sp. R148.</title>
        <authorList>
            <person name="Wang G."/>
        </authorList>
    </citation>
    <scope>NUCLEOTIDE SEQUENCE [LARGE SCALE GENOMIC DNA]</scope>
    <source>
        <strain evidence="7 8">R148</strain>
    </source>
</reference>
<organism evidence="7 8">
    <name type="scientific">Denitrobaculum tricleocarpae</name>
    <dbReference type="NCBI Taxonomy" id="2591009"/>
    <lineage>
        <taxon>Bacteria</taxon>
        <taxon>Pseudomonadati</taxon>
        <taxon>Pseudomonadota</taxon>
        <taxon>Alphaproteobacteria</taxon>
        <taxon>Rhodospirillales</taxon>
        <taxon>Rhodospirillaceae</taxon>
        <taxon>Denitrobaculum</taxon>
    </lineage>
</organism>
<evidence type="ECO:0000259" key="4">
    <source>
        <dbReference type="Pfam" id="PF01571"/>
    </source>
</evidence>
<evidence type="ECO:0000259" key="5">
    <source>
        <dbReference type="Pfam" id="PF08669"/>
    </source>
</evidence>
<accession>A0A545TYG6</accession>
<evidence type="ECO:0000313" key="7">
    <source>
        <dbReference type="EMBL" id="TQV82265.1"/>
    </source>
</evidence>
<dbReference type="OrthoDB" id="9815989at2"/>
<dbReference type="Gene3D" id="3.30.1360.120">
    <property type="entry name" value="Probable tRNA modification gtpase trme, domain 1"/>
    <property type="match status" value="1"/>
</dbReference>
<dbReference type="Pfam" id="PF08669">
    <property type="entry name" value="GCV_T_C"/>
    <property type="match status" value="1"/>
</dbReference>
<proteinExistence type="inferred from homology"/>
<dbReference type="PANTHER" id="PTHR43757:SF2">
    <property type="entry name" value="AMINOMETHYLTRANSFERASE, MITOCHONDRIAL"/>
    <property type="match status" value="1"/>
</dbReference>
<comment type="caution">
    <text evidence="7">The sequence shown here is derived from an EMBL/GenBank/DDBJ whole genome shotgun (WGS) entry which is preliminary data.</text>
</comment>
<evidence type="ECO:0000313" key="8">
    <source>
        <dbReference type="Proteomes" id="UP000315252"/>
    </source>
</evidence>
<dbReference type="Proteomes" id="UP000315252">
    <property type="component" value="Unassembled WGS sequence"/>
</dbReference>
<dbReference type="InterPro" id="IPR036188">
    <property type="entry name" value="FAD/NAD-bd_sf"/>
</dbReference>
<dbReference type="EMBL" id="VHSH01000002">
    <property type="protein sequence ID" value="TQV82265.1"/>
    <property type="molecule type" value="Genomic_DNA"/>
</dbReference>
<dbReference type="InterPro" id="IPR027266">
    <property type="entry name" value="TrmE/GcvT-like"/>
</dbReference>
<name>A0A545TYG6_9PROT</name>
<dbReference type="Gene3D" id="3.30.9.10">
    <property type="entry name" value="D-Amino Acid Oxidase, subunit A, domain 2"/>
    <property type="match status" value="1"/>
</dbReference>
<evidence type="ECO:0000256" key="1">
    <source>
        <dbReference type="ARBA" id="ARBA00008609"/>
    </source>
</evidence>
<dbReference type="Gene3D" id="3.50.50.60">
    <property type="entry name" value="FAD/NAD(P)-binding domain"/>
    <property type="match status" value="1"/>
</dbReference>
<dbReference type="InterPro" id="IPR032503">
    <property type="entry name" value="FAO_M"/>
</dbReference>
<dbReference type="SUPFAM" id="SSF51905">
    <property type="entry name" value="FAD/NAD(P)-binding domain"/>
    <property type="match status" value="1"/>
</dbReference>
<dbReference type="Pfam" id="PF01571">
    <property type="entry name" value="GCV_T"/>
    <property type="match status" value="1"/>
</dbReference>
<dbReference type="InterPro" id="IPR006076">
    <property type="entry name" value="FAD-dep_OxRdtase"/>
</dbReference>
<dbReference type="RefSeq" id="WP_142895896.1">
    <property type="nucleotide sequence ID" value="NZ_ML660053.1"/>
</dbReference>
<dbReference type="Pfam" id="PF01266">
    <property type="entry name" value="DAO"/>
    <property type="match status" value="1"/>
</dbReference>
<feature type="domain" description="FAD dependent oxidoreductase" evidence="3">
    <location>
        <begin position="16"/>
        <end position="371"/>
    </location>
</feature>
<dbReference type="Gene3D" id="2.40.30.110">
    <property type="entry name" value="Aminomethyltransferase beta-barrel domains"/>
    <property type="match status" value="1"/>
</dbReference>
<dbReference type="SUPFAM" id="SSF101790">
    <property type="entry name" value="Aminomethyltransferase beta-barrel domain"/>
    <property type="match status" value="1"/>
</dbReference>
<evidence type="ECO:0000259" key="6">
    <source>
        <dbReference type="Pfam" id="PF16350"/>
    </source>
</evidence>
<dbReference type="SUPFAM" id="SSF103025">
    <property type="entry name" value="Folate-binding domain"/>
    <property type="match status" value="1"/>
</dbReference>
<feature type="domain" description="Aminomethyltransferase C-terminal" evidence="5">
    <location>
        <begin position="728"/>
        <end position="806"/>
    </location>
</feature>
<evidence type="ECO:0000256" key="2">
    <source>
        <dbReference type="ARBA" id="ARBA00023002"/>
    </source>
</evidence>
<dbReference type="PANTHER" id="PTHR43757">
    <property type="entry name" value="AMINOMETHYLTRANSFERASE"/>
    <property type="match status" value="1"/>
</dbReference>
<gene>
    <name evidence="7" type="ORF">FKG95_08590</name>
</gene>
<keyword evidence="8" id="KW-1185">Reference proteome</keyword>
<dbReference type="SUPFAM" id="SSF54373">
    <property type="entry name" value="FAD-linked reductases, C-terminal domain"/>
    <property type="match status" value="1"/>
</dbReference>
<dbReference type="PROSITE" id="PS51257">
    <property type="entry name" value="PROKAR_LIPOPROTEIN"/>
    <property type="match status" value="1"/>
</dbReference>
<dbReference type="AlphaFoldDB" id="A0A545TYG6"/>
<keyword evidence="2" id="KW-0560">Oxidoreductase</keyword>
<comment type="similarity">
    <text evidence="1">Belongs to the GcvT family.</text>
</comment>
<feature type="domain" description="FAD dependent oxidoreductase central" evidence="6">
    <location>
        <begin position="374"/>
        <end position="428"/>
    </location>
</feature>
<dbReference type="InterPro" id="IPR029043">
    <property type="entry name" value="GcvT/YgfZ_C"/>
</dbReference>
<evidence type="ECO:0000259" key="3">
    <source>
        <dbReference type="Pfam" id="PF01266"/>
    </source>
</evidence>
<protein>
    <submittedName>
        <fullName evidence="7">FAD-dependent oxidoreductase</fullName>
    </submittedName>
</protein>
<dbReference type="GO" id="GO:0016491">
    <property type="term" value="F:oxidoreductase activity"/>
    <property type="evidence" value="ECO:0007669"/>
    <property type="project" value="UniProtKB-KW"/>
</dbReference>
<dbReference type="InterPro" id="IPR013977">
    <property type="entry name" value="GcvT_C"/>
</dbReference>
<feature type="domain" description="GCVT N-terminal" evidence="4">
    <location>
        <begin position="432"/>
        <end position="706"/>
    </location>
</feature>
<dbReference type="InterPro" id="IPR028896">
    <property type="entry name" value="GcvT/YgfZ/DmdA"/>
</dbReference>